<feature type="compositionally biased region" description="Acidic residues" evidence="2">
    <location>
        <begin position="278"/>
        <end position="290"/>
    </location>
</feature>
<protein>
    <submittedName>
        <fullName evidence="4">Sterol regulatory element-binding protein 1</fullName>
    </submittedName>
</protein>
<dbReference type="Gene3D" id="4.10.280.10">
    <property type="entry name" value="Helix-loop-helix DNA-binding domain"/>
    <property type="match status" value="1"/>
</dbReference>
<feature type="compositionally biased region" description="Pro residues" evidence="2">
    <location>
        <begin position="154"/>
        <end position="168"/>
    </location>
</feature>
<dbReference type="Pfam" id="PF00010">
    <property type="entry name" value="HLH"/>
    <property type="match status" value="1"/>
</dbReference>
<keyword evidence="1" id="KW-0175">Coiled coil</keyword>
<name>A0AAN6S913_9PEZI</name>
<feature type="compositionally biased region" description="Polar residues" evidence="2">
    <location>
        <begin position="94"/>
        <end position="125"/>
    </location>
</feature>
<accession>A0AAN6S913</accession>
<reference evidence="5" key="1">
    <citation type="journal article" date="2023" name="Mol. Phylogenet. Evol.">
        <title>Genome-scale phylogeny and comparative genomics of the fungal order Sordariales.</title>
        <authorList>
            <person name="Hensen N."/>
            <person name="Bonometti L."/>
            <person name="Westerberg I."/>
            <person name="Brannstrom I.O."/>
            <person name="Guillou S."/>
            <person name="Cros-Aarteil S."/>
            <person name="Calhoun S."/>
            <person name="Haridas S."/>
            <person name="Kuo A."/>
            <person name="Mondo S."/>
            <person name="Pangilinan J."/>
            <person name="Riley R."/>
            <person name="LaButti K."/>
            <person name="Andreopoulos B."/>
            <person name="Lipzen A."/>
            <person name="Chen C."/>
            <person name="Yan M."/>
            <person name="Daum C."/>
            <person name="Ng V."/>
            <person name="Clum A."/>
            <person name="Steindorff A."/>
            <person name="Ohm R.A."/>
            <person name="Martin F."/>
            <person name="Silar P."/>
            <person name="Natvig D.O."/>
            <person name="Lalanne C."/>
            <person name="Gautier V."/>
            <person name="Ament-Velasquez S.L."/>
            <person name="Kruys A."/>
            <person name="Hutchinson M.I."/>
            <person name="Powell A.J."/>
            <person name="Barry K."/>
            <person name="Miller A.N."/>
            <person name="Grigoriev I.V."/>
            <person name="Debuchy R."/>
            <person name="Gladieux P."/>
            <person name="Hiltunen Thoren M."/>
            <person name="Johannesson H."/>
        </authorList>
    </citation>
    <scope>NUCLEOTIDE SEQUENCE [LARGE SCALE GENOMIC DNA]</scope>
    <source>
        <strain evidence="5">CBS 340.73</strain>
    </source>
</reference>
<dbReference type="Pfam" id="PF09427">
    <property type="entry name" value="DUF2014"/>
    <property type="match status" value="1"/>
</dbReference>
<evidence type="ECO:0000313" key="4">
    <source>
        <dbReference type="EMBL" id="KAK3945542.1"/>
    </source>
</evidence>
<sequence length="1072" mass="115825">MADPDASSAPPVFAGMENWDLGDGVLGDGGGLNVGAAGGVFMDGNGSSSSPATSSHRAGSIASSPHETTTTAGTGTASAGANNNVPISPPVINGGQQQSFYNFSSPNWSFQQDTPPYESPNSANPFDTVPTIPSQAWEAPAYRAQNPSAFQQQYPPPLPQFSQQPPPHRGFDFNNANSYTAVPGVIPGPPIQSQQSPTDEKLVRPKITTKIQTTLTPAQQEKLRSIAMPQHLQYQSPRSASAGSPDSNGSGNAKGAGSSPDGAELSKTSSRKRKSSADMEDDDDDEEELDGGGQPVKKTAHNMIEKRYRTNLNDKIAALRDSVPALRIMSKSARGEDTTEDREELHGLTPAHKLNKATVLSKATEYIRHLEKRNNRLLEEKSSMQARITAFEKLFMAGAMSGQLPNPMQAPPTPMQYPPGSAAFMNTPMPTPGPSDPPGLIPVPDDMKRILTDQQMHSGGAYPVPPQGYMGNPAMQRQQVIQQQQQQAGGGWSPYYGRLMVGSLAGLMLIDALVMENEQSNETPDGRGLGALPVQLLSNFVHSTHLSIGGYFISAVDLIAKLKLFGLIALFVWVAFGPYLPGSSTSQPAKQKRAASVVEAVPSLASPIHVRRRAWDTAIQTVWVPRHNFLLEAAALMLKTIKYAFRNLLGERWFLSLVGLSEEQEAARVKAWTIALDAQLAGGDVEINKSRLTLTLLASGTLPDTPLRLMLKSLHIRVLLWQLNNVASLTKLFATKLARAKWKEAQELYRILHSLHEGKLPDDENLPEHLALLLEQDCDDVLNDDIVQRAHNLAWNKPTAHNMVDKVVDGMNTVVDDPAVSSPMDAIAAWYSNLVLQRVLTETLSRTNETVVPEELADWVADKITLAIDIAPPGSNARVRALVARTVLISEKRGINLATAIQAMGPSLNPDKHPQYSKGVPPLIDSPMTKPIVPDPDVQLALRCAQAIAHLDRYAAPPPEMLAVIKNIPLNLNVHSMSLLGFTATFNLVERLNRHAVGRETCSASLERSAGTLRIWLGSKAAVGHEGVGLSNSIRRKLVDRCLAVRQSVVGLEIDPGYETMSDGAESQPEGC</sequence>
<dbReference type="GO" id="GO:0046983">
    <property type="term" value="F:protein dimerization activity"/>
    <property type="evidence" value="ECO:0007669"/>
    <property type="project" value="InterPro"/>
</dbReference>
<dbReference type="CDD" id="cd11399">
    <property type="entry name" value="bHLHzip_scHMS1_like"/>
    <property type="match status" value="1"/>
</dbReference>
<evidence type="ECO:0000256" key="2">
    <source>
        <dbReference type="SAM" id="MobiDB-lite"/>
    </source>
</evidence>
<dbReference type="Proteomes" id="UP001303473">
    <property type="component" value="Unassembled WGS sequence"/>
</dbReference>
<evidence type="ECO:0000256" key="1">
    <source>
        <dbReference type="SAM" id="Coils"/>
    </source>
</evidence>
<evidence type="ECO:0000313" key="5">
    <source>
        <dbReference type="Proteomes" id="UP001303473"/>
    </source>
</evidence>
<dbReference type="AlphaFoldDB" id="A0AAN6S913"/>
<dbReference type="PANTHER" id="PTHR47336">
    <property type="entry name" value="TRANSCRIPTION FACTOR HMS1-RELATED"/>
    <property type="match status" value="1"/>
</dbReference>
<dbReference type="GO" id="GO:0045944">
    <property type="term" value="P:positive regulation of transcription by RNA polymerase II"/>
    <property type="evidence" value="ECO:0007669"/>
    <property type="project" value="InterPro"/>
</dbReference>
<dbReference type="SUPFAM" id="SSF47459">
    <property type="entry name" value="HLH, helix-loop-helix DNA-binding domain"/>
    <property type="match status" value="1"/>
</dbReference>
<dbReference type="InterPro" id="IPR019006">
    <property type="entry name" value="Sre1_C"/>
</dbReference>
<gene>
    <name evidence="4" type="ORF">QBC46DRAFT_93989</name>
</gene>
<feature type="compositionally biased region" description="Low complexity" evidence="2">
    <location>
        <begin position="68"/>
        <end position="93"/>
    </location>
</feature>
<feature type="compositionally biased region" description="Polar residues" evidence="2">
    <location>
        <begin position="209"/>
        <end position="219"/>
    </location>
</feature>
<dbReference type="SMART" id="SM00353">
    <property type="entry name" value="HLH"/>
    <property type="match status" value="1"/>
</dbReference>
<proteinExistence type="predicted"/>
<dbReference type="InterPro" id="IPR052099">
    <property type="entry name" value="Regulatory_TF_Diverse"/>
</dbReference>
<feature type="compositionally biased region" description="Low complexity" evidence="2">
    <location>
        <begin position="46"/>
        <end position="60"/>
    </location>
</feature>
<dbReference type="EMBL" id="MU853754">
    <property type="protein sequence ID" value="KAK3945542.1"/>
    <property type="molecule type" value="Genomic_DNA"/>
</dbReference>
<evidence type="ECO:0000259" key="3">
    <source>
        <dbReference type="PROSITE" id="PS50888"/>
    </source>
</evidence>
<dbReference type="InterPro" id="IPR011598">
    <property type="entry name" value="bHLH_dom"/>
</dbReference>
<feature type="compositionally biased region" description="Gly residues" evidence="2">
    <location>
        <begin position="24"/>
        <end position="38"/>
    </location>
</feature>
<dbReference type="PROSITE" id="PS50888">
    <property type="entry name" value="BHLH"/>
    <property type="match status" value="1"/>
</dbReference>
<organism evidence="4 5">
    <name type="scientific">Diplogelasinospora grovesii</name>
    <dbReference type="NCBI Taxonomy" id="303347"/>
    <lineage>
        <taxon>Eukaryota</taxon>
        <taxon>Fungi</taxon>
        <taxon>Dikarya</taxon>
        <taxon>Ascomycota</taxon>
        <taxon>Pezizomycotina</taxon>
        <taxon>Sordariomycetes</taxon>
        <taxon>Sordariomycetidae</taxon>
        <taxon>Sordariales</taxon>
        <taxon>Diplogelasinosporaceae</taxon>
        <taxon>Diplogelasinospora</taxon>
    </lineage>
</organism>
<dbReference type="PANTHER" id="PTHR47336:SF2">
    <property type="entry name" value="TRANSCRIPTION FACTOR HMS1-RELATED"/>
    <property type="match status" value="1"/>
</dbReference>
<feature type="domain" description="BHLH" evidence="3">
    <location>
        <begin position="296"/>
        <end position="370"/>
    </location>
</feature>
<dbReference type="GO" id="GO:0032933">
    <property type="term" value="P:SREBP signaling pathway"/>
    <property type="evidence" value="ECO:0007669"/>
    <property type="project" value="InterPro"/>
</dbReference>
<dbReference type="InterPro" id="IPR036638">
    <property type="entry name" value="HLH_DNA-bd_sf"/>
</dbReference>
<feature type="compositionally biased region" description="Polar residues" evidence="2">
    <location>
        <begin position="232"/>
        <end position="246"/>
    </location>
</feature>
<comment type="caution">
    <text evidence="4">The sequence shown here is derived from an EMBL/GenBank/DDBJ whole genome shotgun (WGS) entry which is preliminary data.</text>
</comment>
<feature type="region of interest" description="Disordered" evidence="2">
    <location>
        <begin position="1"/>
        <end position="132"/>
    </location>
</feature>
<feature type="coiled-coil region" evidence="1">
    <location>
        <begin position="360"/>
        <end position="387"/>
    </location>
</feature>
<feature type="compositionally biased region" description="Low complexity" evidence="2">
    <location>
        <begin position="247"/>
        <end position="259"/>
    </location>
</feature>
<feature type="region of interest" description="Disordered" evidence="2">
    <location>
        <begin position="149"/>
        <end position="301"/>
    </location>
</feature>
<keyword evidence="5" id="KW-1185">Reference proteome</keyword>